<name>A0AAV1F9C7_XYRNO</name>
<evidence type="ECO:0000313" key="1">
    <source>
        <dbReference type="EMBL" id="CAJ1057762.1"/>
    </source>
</evidence>
<evidence type="ECO:0000313" key="2">
    <source>
        <dbReference type="Proteomes" id="UP001178508"/>
    </source>
</evidence>
<gene>
    <name evidence="1" type="ORF">XNOV1_A015669</name>
</gene>
<dbReference type="EMBL" id="OY660869">
    <property type="protein sequence ID" value="CAJ1057762.1"/>
    <property type="molecule type" value="Genomic_DNA"/>
</dbReference>
<dbReference type="Proteomes" id="UP001178508">
    <property type="component" value="Chromosome 6"/>
</dbReference>
<dbReference type="SUPFAM" id="SSF50249">
    <property type="entry name" value="Nucleic acid-binding proteins"/>
    <property type="match status" value="1"/>
</dbReference>
<sequence length="213" mass="23387">MKGHTLMGQLMLEAGRSSRGSKINCPAELKARAEALLHPASPLVELHQCWAQQGLMTIEGVVVELSAVRRVVSGKEAVPLRKILLKQDKETMKASLWRPVAVETLVIGETVRITHVKSVKTEYGVQVNTTSFTKVEKLQTTQEITILGVLRDKGATCSTSSPDLCHEVLLDNGETLQIQETLWEPSFEEAVKEGPLKVKVSVHSKMITAIKAL</sequence>
<organism evidence="1 2">
    <name type="scientific">Xyrichtys novacula</name>
    <name type="common">Pearly razorfish</name>
    <name type="synonym">Hemipteronotus novacula</name>
    <dbReference type="NCBI Taxonomy" id="13765"/>
    <lineage>
        <taxon>Eukaryota</taxon>
        <taxon>Metazoa</taxon>
        <taxon>Chordata</taxon>
        <taxon>Craniata</taxon>
        <taxon>Vertebrata</taxon>
        <taxon>Euteleostomi</taxon>
        <taxon>Actinopterygii</taxon>
        <taxon>Neopterygii</taxon>
        <taxon>Teleostei</taxon>
        <taxon>Neoteleostei</taxon>
        <taxon>Acanthomorphata</taxon>
        <taxon>Eupercaria</taxon>
        <taxon>Labriformes</taxon>
        <taxon>Labridae</taxon>
        <taxon>Xyrichtys</taxon>
    </lineage>
</organism>
<protein>
    <submittedName>
        <fullName evidence="1">Uncharacterized protein</fullName>
    </submittedName>
</protein>
<proteinExistence type="predicted"/>
<accession>A0AAV1F9C7</accession>
<reference evidence="1" key="1">
    <citation type="submission" date="2023-08" db="EMBL/GenBank/DDBJ databases">
        <authorList>
            <person name="Alioto T."/>
            <person name="Alioto T."/>
            <person name="Gomez Garrido J."/>
        </authorList>
    </citation>
    <scope>NUCLEOTIDE SEQUENCE</scope>
</reference>
<keyword evidence="2" id="KW-1185">Reference proteome</keyword>
<dbReference type="AlphaFoldDB" id="A0AAV1F9C7"/>
<dbReference type="Gene3D" id="2.40.50.140">
    <property type="entry name" value="Nucleic acid-binding proteins"/>
    <property type="match status" value="1"/>
</dbReference>
<dbReference type="InterPro" id="IPR012340">
    <property type="entry name" value="NA-bd_OB-fold"/>
</dbReference>